<feature type="transmembrane region" description="Helical" evidence="9">
    <location>
        <begin position="89"/>
        <end position="111"/>
    </location>
</feature>
<reference evidence="11" key="1">
    <citation type="submission" date="2020-12" db="EMBL/GenBank/DDBJ databases">
        <title>Bacterial taxonomy.</title>
        <authorList>
            <person name="Pan X."/>
        </authorList>
    </citation>
    <scope>NUCLEOTIDE SEQUENCE</scope>
    <source>
        <strain evidence="11">B2012</strain>
    </source>
</reference>
<dbReference type="AlphaFoldDB" id="A0A934MJC6"/>
<keyword evidence="3" id="KW-1003">Cell membrane</keyword>
<proteinExistence type="inferred from homology"/>
<sequence>MYRVTNLIDRGNILLGEILKWCLPVIVVLGAAVAILRYAFSLGRPWLSESFVWLNAGVILLGTASVLATEGHVRVDLLYRRMGPKAKAVVNLFGTVIFLWPFTVIVAHAAWPGVVRSWRLMEGSASIDGLPFLYLIKTGIIVFCVLLALQGIVTVVRSLAVLRGTAEPRPEVETEPADRPL</sequence>
<evidence type="ECO:0000313" key="12">
    <source>
        <dbReference type="Proteomes" id="UP000609531"/>
    </source>
</evidence>
<evidence type="ECO:0000259" key="10">
    <source>
        <dbReference type="Pfam" id="PF04290"/>
    </source>
</evidence>
<keyword evidence="5 9" id="KW-0812">Transmembrane</keyword>
<comment type="function">
    <text evidence="9">Part of the tripartite ATP-independent periplasmic (TRAP) transport system.</text>
</comment>
<dbReference type="Pfam" id="PF04290">
    <property type="entry name" value="DctQ"/>
    <property type="match status" value="1"/>
</dbReference>
<comment type="caution">
    <text evidence="11">The sequence shown here is derived from an EMBL/GenBank/DDBJ whole genome shotgun (WGS) entry which is preliminary data.</text>
</comment>
<evidence type="ECO:0000256" key="5">
    <source>
        <dbReference type="ARBA" id="ARBA00022692"/>
    </source>
</evidence>
<keyword evidence="2 9" id="KW-0813">Transport</keyword>
<dbReference type="Proteomes" id="UP000609531">
    <property type="component" value="Unassembled WGS sequence"/>
</dbReference>
<dbReference type="InterPro" id="IPR007387">
    <property type="entry name" value="TRAP_DctQ"/>
</dbReference>
<dbReference type="EMBL" id="JAEKJA010000001">
    <property type="protein sequence ID" value="MBJ3774434.1"/>
    <property type="molecule type" value="Genomic_DNA"/>
</dbReference>
<keyword evidence="6 9" id="KW-1133">Transmembrane helix</keyword>
<keyword evidence="7 9" id="KW-0472">Membrane</keyword>
<feature type="transmembrane region" description="Helical" evidence="9">
    <location>
        <begin position="131"/>
        <end position="153"/>
    </location>
</feature>
<evidence type="ECO:0000256" key="4">
    <source>
        <dbReference type="ARBA" id="ARBA00022519"/>
    </source>
</evidence>
<comment type="similarity">
    <text evidence="8 9">Belongs to the TRAP transporter small permease family.</text>
</comment>
<name>A0A934MJC6_9HYPH</name>
<evidence type="ECO:0000256" key="8">
    <source>
        <dbReference type="ARBA" id="ARBA00038436"/>
    </source>
</evidence>
<evidence type="ECO:0000256" key="6">
    <source>
        <dbReference type="ARBA" id="ARBA00022989"/>
    </source>
</evidence>
<evidence type="ECO:0000256" key="2">
    <source>
        <dbReference type="ARBA" id="ARBA00022448"/>
    </source>
</evidence>
<dbReference type="PANTHER" id="PTHR35011:SF4">
    <property type="entry name" value="SLL1102 PROTEIN"/>
    <property type="match status" value="1"/>
</dbReference>
<feature type="transmembrane region" description="Helical" evidence="9">
    <location>
        <begin position="21"/>
        <end position="40"/>
    </location>
</feature>
<organism evidence="11 12">
    <name type="scientific">Acuticoccus mangrovi</name>
    <dbReference type="NCBI Taxonomy" id="2796142"/>
    <lineage>
        <taxon>Bacteria</taxon>
        <taxon>Pseudomonadati</taxon>
        <taxon>Pseudomonadota</taxon>
        <taxon>Alphaproteobacteria</taxon>
        <taxon>Hyphomicrobiales</taxon>
        <taxon>Amorphaceae</taxon>
        <taxon>Acuticoccus</taxon>
    </lineage>
</organism>
<feature type="transmembrane region" description="Helical" evidence="9">
    <location>
        <begin position="52"/>
        <end position="69"/>
    </location>
</feature>
<evidence type="ECO:0000256" key="3">
    <source>
        <dbReference type="ARBA" id="ARBA00022475"/>
    </source>
</evidence>
<dbReference type="InterPro" id="IPR055348">
    <property type="entry name" value="DctQ"/>
</dbReference>
<comment type="subunit">
    <text evidence="9">The complex comprises the extracytoplasmic solute receptor protein and the two transmembrane proteins.</text>
</comment>
<dbReference type="GO" id="GO:0005886">
    <property type="term" value="C:plasma membrane"/>
    <property type="evidence" value="ECO:0007669"/>
    <property type="project" value="UniProtKB-SubCell"/>
</dbReference>
<dbReference type="GO" id="GO:0022857">
    <property type="term" value="F:transmembrane transporter activity"/>
    <property type="evidence" value="ECO:0007669"/>
    <property type="project" value="UniProtKB-UniRule"/>
</dbReference>
<evidence type="ECO:0000256" key="9">
    <source>
        <dbReference type="RuleBase" id="RU369079"/>
    </source>
</evidence>
<feature type="domain" description="Tripartite ATP-independent periplasmic transporters DctQ component" evidence="10">
    <location>
        <begin position="27"/>
        <end position="159"/>
    </location>
</feature>
<evidence type="ECO:0000256" key="1">
    <source>
        <dbReference type="ARBA" id="ARBA00004429"/>
    </source>
</evidence>
<keyword evidence="12" id="KW-1185">Reference proteome</keyword>
<accession>A0A934MJC6</accession>
<protein>
    <recommendedName>
        <fullName evidence="9">TRAP transporter small permease protein</fullName>
    </recommendedName>
</protein>
<comment type="subcellular location">
    <subcellularLocation>
        <location evidence="1 9">Cell inner membrane</location>
        <topology evidence="1 9">Multi-pass membrane protein</topology>
    </subcellularLocation>
</comment>
<evidence type="ECO:0000256" key="7">
    <source>
        <dbReference type="ARBA" id="ARBA00023136"/>
    </source>
</evidence>
<evidence type="ECO:0000313" key="11">
    <source>
        <dbReference type="EMBL" id="MBJ3774434.1"/>
    </source>
</evidence>
<dbReference type="PANTHER" id="PTHR35011">
    <property type="entry name" value="2,3-DIKETO-L-GULONATE TRAP TRANSPORTER SMALL PERMEASE PROTEIN YIAM"/>
    <property type="match status" value="1"/>
</dbReference>
<gene>
    <name evidence="11" type="ORF">JCR33_01975</name>
</gene>
<keyword evidence="4 9" id="KW-0997">Cell inner membrane</keyword>